<sequence length="154" mass="16099">MMRTGSLVFALILLSGCVADPPVADGAEVQVIASQTRCGLTAPGLVLARNAAEWQALIGSVDGQLPDWPDVANQWLLVASLGHQATGGHGIGFISADRDGQDLSIEVKVTHPAPDAMVAQMITSPCLVMAIPASGWKQVRVNGEAPFPMTRPHP</sequence>
<dbReference type="RefSeq" id="WP_131480798.1">
    <property type="nucleotide sequence ID" value="NZ_SJDL01000009.1"/>
</dbReference>
<dbReference type="Pfam" id="PF14343">
    <property type="entry name" value="PrcB_C"/>
    <property type="match status" value="1"/>
</dbReference>
<keyword evidence="3" id="KW-0645">Protease</keyword>
<dbReference type="EMBL" id="SJDL01000009">
    <property type="protein sequence ID" value="TBW56886.1"/>
    <property type="molecule type" value="Genomic_DNA"/>
</dbReference>
<proteinExistence type="predicted"/>
<keyword evidence="3" id="KW-0378">Hydrolase</keyword>
<evidence type="ECO:0000256" key="1">
    <source>
        <dbReference type="SAM" id="SignalP"/>
    </source>
</evidence>
<evidence type="ECO:0000313" key="3">
    <source>
        <dbReference type="EMBL" id="TBW56886.1"/>
    </source>
</evidence>
<feature type="signal peptide" evidence="1">
    <location>
        <begin position="1"/>
        <end position="19"/>
    </location>
</feature>
<comment type="caution">
    <text evidence="3">The sequence shown here is derived from an EMBL/GenBank/DDBJ whole genome shotgun (WGS) entry which is preliminary data.</text>
</comment>
<dbReference type="PROSITE" id="PS51257">
    <property type="entry name" value="PROKAR_LIPOPROTEIN"/>
    <property type="match status" value="1"/>
</dbReference>
<evidence type="ECO:0000313" key="4">
    <source>
        <dbReference type="Proteomes" id="UP000313645"/>
    </source>
</evidence>
<keyword evidence="1" id="KW-0732">Signal</keyword>
<dbReference type="GO" id="GO:0006508">
    <property type="term" value="P:proteolysis"/>
    <property type="evidence" value="ECO:0007669"/>
    <property type="project" value="UniProtKB-KW"/>
</dbReference>
<feature type="chain" id="PRO_5047232546" evidence="1">
    <location>
        <begin position="20"/>
        <end position="154"/>
    </location>
</feature>
<reference evidence="3 4" key="1">
    <citation type="submission" date="2019-02" db="EMBL/GenBank/DDBJ databases">
        <title>Marinobacter halodurans sp. nov., a marine bacterium isolated from sea tidal flat.</title>
        <authorList>
            <person name="Yoo Y."/>
            <person name="Lee D.W."/>
            <person name="Kim B.S."/>
            <person name="Kim J.-J."/>
        </authorList>
    </citation>
    <scope>NUCLEOTIDE SEQUENCE [LARGE SCALE GENOMIC DNA]</scope>
    <source>
        <strain evidence="3 4">YJ-S3-2</strain>
    </source>
</reference>
<protein>
    <submittedName>
        <fullName evidence="3">Protease complex subunit PrcB family protein</fullName>
    </submittedName>
</protein>
<name>A0ABY1ZLY1_9GAMM</name>
<dbReference type="InterPro" id="IPR025748">
    <property type="entry name" value="PrcB_C_dom"/>
</dbReference>
<feature type="domain" description="PrcB C-terminal" evidence="2">
    <location>
        <begin position="77"/>
        <end position="131"/>
    </location>
</feature>
<gene>
    <name evidence="3" type="ORF">EZI54_08025</name>
</gene>
<organism evidence="3 4">
    <name type="scientific">Marinobacter halodurans</name>
    <dbReference type="NCBI Taxonomy" id="2528979"/>
    <lineage>
        <taxon>Bacteria</taxon>
        <taxon>Pseudomonadati</taxon>
        <taxon>Pseudomonadota</taxon>
        <taxon>Gammaproteobacteria</taxon>
        <taxon>Pseudomonadales</taxon>
        <taxon>Marinobacteraceae</taxon>
        <taxon>Marinobacter</taxon>
    </lineage>
</organism>
<accession>A0ABY1ZLY1</accession>
<dbReference type="GO" id="GO:0008233">
    <property type="term" value="F:peptidase activity"/>
    <property type="evidence" value="ECO:0007669"/>
    <property type="project" value="UniProtKB-KW"/>
</dbReference>
<dbReference type="Proteomes" id="UP000313645">
    <property type="component" value="Unassembled WGS sequence"/>
</dbReference>
<evidence type="ECO:0000259" key="2">
    <source>
        <dbReference type="Pfam" id="PF14343"/>
    </source>
</evidence>
<keyword evidence="4" id="KW-1185">Reference proteome</keyword>